<gene>
    <name evidence="4" type="ORF">CB5_LOCUS18922</name>
</gene>
<dbReference type="Pfam" id="PF03732">
    <property type="entry name" value="Retrotrans_gag"/>
    <property type="match status" value="1"/>
</dbReference>
<accession>A0A6V7PY61</accession>
<keyword evidence="1" id="KW-0479">Metal-binding</keyword>
<name>A0A6V7PY61_ANACO</name>
<dbReference type="SUPFAM" id="SSF57756">
    <property type="entry name" value="Retrovirus zinc finger-like domains"/>
    <property type="match status" value="1"/>
</dbReference>
<dbReference type="PANTHER" id="PTHR35046">
    <property type="entry name" value="ZINC KNUCKLE (CCHC-TYPE) FAMILY PROTEIN"/>
    <property type="match status" value="1"/>
</dbReference>
<sequence length="319" mass="36179">MVGRGRGRGRGNQGQQADMAEMRCMIEDLSLAVQALQRQEPVVARMENPEGDHDPVDMPEGSLEDETNQEDFENPFIMLELQVTRALHFNGGRELKSNVCDKYEKFHSLKQRSMNVEEYTSEFYNLSVRVGLNETNEQVTSRYLAGLNPSVRDEMGVVRLFSLEDARQCALLAEKRVWRYGARKPLVGRTTDATQRGFGAVRNVKSEQTSQRTSQETYENNRPTGGGASNFERNDKGKTKARYGAQNHSSTIASKGGSSSQIRCFTCGEKGHNSYACPERRVNLAELEDNEYDELEPIYDDYVEDSEEVDVVSPWWFDE</sequence>
<feature type="compositionally biased region" description="Low complexity" evidence="2">
    <location>
        <begin position="249"/>
        <end position="259"/>
    </location>
</feature>
<dbReference type="AlphaFoldDB" id="A0A6V7PY61"/>
<feature type="compositionally biased region" description="Polar residues" evidence="2">
    <location>
        <begin position="206"/>
        <end position="223"/>
    </location>
</feature>
<dbReference type="GO" id="GO:0008270">
    <property type="term" value="F:zinc ion binding"/>
    <property type="evidence" value="ECO:0007669"/>
    <property type="project" value="UniProtKB-KW"/>
</dbReference>
<dbReference type="PROSITE" id="PS50158">
    <property type="entry name" value="ZF_CCHC"/>
    <property type="match status" value="1"/>
</dbReference>
<dbReference type="GO" id="GO:0003676">
    <property type="term" value="F:nucleic acid binding"/>
    <property type="evidence" value="ECO:0007669"/>
    <property type="project" value="InterPro"/>
</dbReference>
<evidence type="ECO:0000313" key="4">
    <source>
        <dbReference type="EMBL" id="CAD1835711.1"/>
    </source>
</evidence>
<feature type="domain" description="CCHC-type" evidence="3">
    <location>
        <begin position="263"/>
        <end position="279"/>
    </location>
</feature>
<keyword evidence="1" id="KW-0862">Zinc</keyword>
<dbReference type="Gene3D" id="4.10.60.10">
    <property type="entry name" value="Zinc finger, CCHC-type"/>
    <property type="match status" value="1"/>
</dbReference>
<feature type="region of interest" description="Disordered" evidence="2">
    <location>
        <begin position="197"/>
        <end position="259"/>
    </location>
</feature>
<dbReference type="PANTHER" id="PTHR35046:SF26">
    <property type="entry name" value="RNA-DIRECTED DNA POLYMERASE"/>
    <property type="match status" value="1"/>
</dbReference>
<organism evidence="4">
    <name type="scientific">Ananas comosus var. bracteatus</name>
    <name type="common">red pineapple</name>
    <dbReference type="NCBI Taxonomy" id="296719"/>
    <lineage>
        <taxon>Eukaryota</taxon>
        <taxon>Viridiplantae</taxon>
        <taxon>Streptophyta</taxon>
        <taxon>Embryophyta</taxon>
        <taxon>Tracheophyta</taxon>
        <taxon>Spermatophyta</taxon>
        <taxon>Magnoliopsida</taxon>
        <taxon>Liliopsida</taxon>
        <taxon>Poales</taxon>
        <taxon>Bromeliaceae</taxon>
        <taxon>Bromelioideae</taxon>
        <taxon>Ananas</taxon>
    </lineage>
</organism>
<evidence type="ECO:0000256" key="2">
    <source>
        <dbReference type="SAM" id="MobiDB-lite"/>
    </source>
</evidence>
<evidence type="ECO:0000256" key="1">
    <source>
        <dbReference type="PROSITE-ProRule" id="PRU00047"/>
    </source>
</evidence>
<protein>
    <recommendedName>
        <fullName evidence="3">CCHC-type domain-containing protein</fullName>
    </recommendedName>
</protein>
<dbReference type="InterPro" id="IPR005162">
    <property type="entry name" value="Retrotrans_gag_dom"/>
</dbReference>
<keyword evidence="1" id="KW-0863">Zinc-finger</keyword>
<dbReference type="InterPro" id="IPR001878">
    <property type="entry name" value="Znf_CCHC"/>
</dbReference>
<reference evidence="4" key="1">
    <citation type="submission" date="2020-07" db="EMBL/GenBank/DDBJ databases">
        <authorList>
            <person name="Lin J."/>
        </authorList>
    </citation>
    <scope>NUCLEOTIDE SEQUENCE</scope>
</reference>
<feature type="compositionally biased region" description="Basic and acidic residues" evidence="2">
    <location>
        <begin position="47"/>
        <end position="56"/>
    </location>
</feature>
<dbReference type="EMBL" id="LR862153">
    <property type="protein sequence ID" value="CAD1835711.1"/>
    <property type="molecule type" value="Genomic_DNA"/>
</dbReference>
<proteinExistence type="predicted"/>
<dbReference type="InterPro" id="IPR036875">
    <property type="entry name" value="Znf_CCHC_sf"/>
</dbReference>
<evidence type="ECO:0000259" key="3">
    <source>
        <dbReference type="PROSITE" id="PS50158"/>
    </source>
</evidence>
<feature type="region of interest" description="Disordered" evidence="2">
    <location>
        <begin position="46"/>
        <end position="67"/>
    </location>
</feature>